<dbReference type="EMBL" id="QEWP01000008">
    <property type="protein sequence ID" value="PWD99155.1"/>
    <property type="molecule type" value="Genomic_DNA"/>
</dbReference>
<dbReference type="Pfam" id="PF01329">
    <property type="entry name" value="Pterin_4a"/>
    <property type="match status" value="1"/>
</dbReference>
<dbReference type="NCBIfam" id="NF002017">
    <property type="entry name" value="PRK00823.1-2"/>
    <property type="match status" value="1"/>
</dbReference>
<evidence type="ECO:0000313" key="5">
    <source>
        <dbReference type="EMBL" id="PWD99155.1"/>
    </source>
</evidence>
<sequence length="81" mass="9496">MKTPENWIIENDQLTRTFELKNFVEAVEFVKKIVPIAEEAQHHPDIEIFSYKKVKIKLMSHDVGEITDRDVNMAEKINQIA</sequence>
<proteinExistence type="inferred from homology"/>
<dbReference type="GO" id="GO:0006729">
    <property type="term" value="P:tetrahydrobiopterin biosynthetic process"/>
    <property type="evidence" value="ECO:0007669"/>
    <property type="project" value="InterPro"/>
</dbReference>
<protein>
    <recommendedName>
        <fullName evidence="3">4a-hydroxytetrahydrobiopterin dehydratase</fullName>
        <ecNumber evidence="3">4.2.1.96</ecNumber>
    </recommendedName>
</protein>
<dbReference type="PANTHER" id="PTHR12599">
    <property type="entry name" value="PTERIN-4-ALPHA-CARBINOLAMINE DEHYDRATASE"/>
    <property type="match status" value="1"/>
</dbReference>
<accession>A0A2U2B7X1</accession>
<comment type="catalytic activity">
    <reaction evidence="1">
        <text>(4aS,6R)-4a-hydroxy-L-erythro-5,6,7,8-tetrahydrobiopterin = (6R)-L-erythro-6,7-dihydrobiopterin + H2O</text>
        <dbReference type="Rhea" id="RHEA:11920"/>
        <dbReference type="ChEBI" id="CHEBI:15377"/>
        <dbReference type="ChEBI" id="CHEBI:15642"/>
        <dbReference type="ChEBI" id="CHEBI:43120"/>
        <dbReference type="EC" id="4.2.1.96"/>
    </reaction>
</comment>
<dbReference type="Proteomes" id="UP000244956">
    <property type="component" value="Unassembled WGS sequence"/>
</dbReference>
<name>A0A2U2B7X1_9BACT</name>
<evidence type="ECO:0000256" key="1">
    <source>
        <dbReference type="ARBA" id="ARBA00001554"/>
    </source>
</evidence>
<evidence type="ECO:0000256" key="2">
    <source>
        <dbReference type="ARBA" id="ARBA00006472"/>
    </source>
</evidence>
<evidence type="ECO:0000313" key="6">
    <source>
        <dbReference type="Proteomes" id="UP000244956"/>
    </source>
</evidence>
<dbReference type="RefSeq" id="WP_109264557.1">
    <property type="nucleotide sequence ID" value="NZ_QEWP01000008.1"/>
</dbReference>
<organism evidence="5 6">
    <name type="scientific">Marinilabilia rubra</name>
    <dbReference type="NCBI Taxonomy" id="2162893"/>
    <lineage>
        <taxon>Bacteria</taxon>
        <taxon>Pseudomonadati</taxon>
        <taxon>Bacteroidota</taxon>
        <taxon>Bacteroidia</taxon>
        <taxon>Marinilabiliales</taxon>
        <taxon>Marinilabiliaceae</taxon>
        <taxon>Marinilabilia</taxon>
    </lineage>
</organism>
<dbReference type="SUPFAM" id="SSF55248">
    <property type="entry name" value="PCD-like"/>
    <property type="match status" value="1"/>
</dbReference>
<gene>
    <name evidence="5" type="ORF">DDZ16_11190</name>
</gene>
<reference evidence="5 6" key="1">
    <citation type="submission" date="2018-05" db="EMBL/GenBank/DDBJ databases">
        <title>Marinilabilia rubrum sp. nov., isolated from saltern sediment.</title>
        <authorList>
            <person name="Zhang R."/>
        </authorList>
    </citation>
    <scope>NUCLEOTIDE SEQUENCE [LARGE SCALE GENOMIC DNA]</scope>
    <source>
        <strain evidence="5 6">WTE16</strain>
    </source>
</reference>
<dbReference type="Gene3D" id="3.30.1360.20">
    <property type="entry name" value="Transcriptional coactivator/pterin dehydratase"/>
    <property type="match status" value="1"/>
</dbReference>
<keyword evidence="4" id="KW-0456">Lyase</keyword>
<dbReference type="AlphaFoldDB" id="A0A2U2B7X1"/>
<evidence type="ECO:0000256" key="4">
    <source>
        <dbReference type="ARBA" id="ARBA00023239"/>
    </source>
</evidence>
<dbReference type="PANTHER" id="PTHR12599:SF0">
    <property type="entry name" value="PTERIN-4-ALPHA-CARBINOLAMINE DEHYDRATASE"/>
    <property type="match status" value="1"/>
</dbReference>
<dbReference type="OrthoDB" id="9794987at2"/>
<dbReference type="InterPro" id="IPR001533">
    <property type="entry name" value="Pterin_deHydtase"/>
</dbReference>
<comment type="caution">
    <text evidence="5">The sequence shown here is derived from an EMBL/GenBank/DDBJ whole genome shotgun (WGS) entry which is preliminary data.</text>
</comment>
<dbReference type="EC" id="4.2.1.96" evidence="3"/>
<evidence type="ECO:0000256" key="3">
    <source>
        <dbReference type="ARBA" id="ARBA00013252"/>
    </source>
</evidence>
<keyword evidence="6" id="KW-1185">Reference proteome</keyword>
<dbReference type="InterPro" id="IPR036428">
    <property type="entry name" value="PCD_sf"/>
</dbReference>
<dbReference type="CDD" id="cd00488">
    <property type="entry name" value="PCD_DCoH"/>
    <property type="match status" value="1"/>
</dbReference>
<comment type="similarity">
    <text evidence="2">Belongs to the pterin-4-alpha-carbinolamine dehydratase family.</text>
</comment>
<dbReference type="GO" id="GO:0008124">
    <property type="term" value="F:4-alpha-hydroxytetrahydrobiopterin dehydratase activity"/>
    <property type="evidence" value="ECO:0007669"/>
    <property type="project" value="UniProtKB-EC"/>
</dbReference>